<dbReference type="InterPro" id="IPR029063">
    <property type="entry name" value="SAM-dependent_MTases_sf"/>
</dbReference>
<evidence type="ECO:0000313" key="7">
    <source>
        <dbReference type="Proteomes" id="UP000216101"/>
    </source>
</evidence>
<dbReference type="GO" id="GO:0006364">
    <property type="term" value="P:rRNA processing"/>
    <property type="evidence" value="ECO:0007669"/>
    <property type="project" value="UniProtKB-KW"/>
</dbReference>
<dbReference type="EMBL" id="NHNI01000002">
    <property type="protein sequence ID" value="OZY84649.1"/>
    <property type="molecule type" value="Genomic_DNA"/>
</dbReference>
<keyword evidence="4" id="KW-0949">S-adenosyl-L-methionine</keyword>
<dbReference type="InterPro" id="IPR019614">
    <property type="entry name" value="SAM-dep_methyl-trfase"/>
</dbReference>
<gene>
    <name evidence="6" type="ORF">CBP51_15865</name>
</gene>
<dbReference type="CDD" id="cd02440">
    <property type="entry name" value="AdoMet_MTases"/>
    <property type="match status" value="1"/>
</dbReference>
<evidence type="ECO:0000256" key="1">
    <source>
        <dbReference type="ARBA" id="ARBA00022552"/>
    </source>
</evidence>
<dbReference type="SUPFAM" id="SSF53335">
    <property type="entry name" value="S-adenosyl-L-methionine-dependent methyltransferases"/>
    <property type="match status" value="1"/>
</dbReference>
<evidence type="ECO:0000313" key="6">
    <source>
        <dbReference type="EMBL" id="OZY84649.1"/>
    </source>
</evidence>
<dbReference type="GO" id="GO:0032259">
    <property type="term" value="P:methylation"/>
    <property type="evidence" value="ECO:0007669"/>
    <property type="project" value="UniProtKB-KW"/>
</dbReference>
<dbReference type="AlphaFoldDB" id="A0A266Q5M2"/>
<dbReference type="Proteomes" id="UP000216101">
    <property type="component" value="Unassembled WGS sequence"/>
</dbReference>
<accession>A0A266Q5M2</accession>
<proteinExistence type="predicted"/>
<dbReference type="Pfam" id="PF10672">
    <property type="entry name" value="Methyltrans_SAM"/>
    <property type="match status" value="1"/>
</dbReference>
<evidence type="ECO:0000256" key="3">
    <source>
        <dbReference type="ARBA" id="ARBA00022679"/>
    </source>
</evidence>
<keyword evidence="7" id="KW-1185">Reference proteome</keyword>
<name>A0A266Q5M2_9GAMM</name>
<organism evidence="6 7">
    <name type="scientific">Cellvibrio mixtus</name>
    <dbReference type="NCBI Taxonomy" id="39650"/>
    <lineage>
        <taxon>Bacteria</taxon>
        <taxon>Pseudomonadati</taxon>
        <taxon>Pseudomonadota</taxon>
        <taxon>Gammaproteobacteria</taxon>
        <taxon>Cellvibrionales</taxon>
        <taxon>Cellvibrionaceae</taxon>
        <taxon>Cellvibrio</taxon>
    </lineage>
</organism>
<keyword evidence="1" id="KW-0698">rRNA processing</keyword>
<dbReference type="RefSeq" id="WP_094985685.1">
    <property type="nucleotide sequence ID" value="NZ_NHNI01000002.1"/>
</dbReference>
<feature type="domain" description="S-adenosylmethionine-dependent methyltransferase" evidence="5">
    <location>
        <begin position="25"/>
        <end position="302"/>
    </location>
</feature>
<dbReference type="PANTHER" id="PTHR43042">
    <property type="entry name" value="SAM-DEPENDENT METHYLTRANSFERASE"/>
    <property type="match status" value="1"/>
</dbReference>
<keyword evidence="3 6" id="KW-0808">Transferase</keyword>
<comment type="caution">
    <text evidence="6">The sequence shown here is derived from an EMBL/GenBank/DDBJ whole genome shotgun (WGS) entry which is preliminary data.</text>
</comment>
<evidence type="ECO:0000259" key="5">
    <source>
        <dbReference type="Pfam" id="PF10672"/>
    </source>
</evidence>
<keyword evidence="2 6" id="KW-0489">Methyltransferase</keyword>
<evidence type="ECO:0000256" key="2">
    <source>
        <dbReference type="ARBA" id="ARBA00022603"/>
    </source>
</evidence>
<protein>
    <submittedName>
        <fullName evidence="6">Methyltransferase</fullName>
    </submittedName>
</protein>
<sequence length="307" mass="34603">MQLILDRLAQLADKVQGALVIDSYRVFHGRGRCFPGLEFVTVDFFQPVILITLFAEPPESWVEQLIAQAQPLFNPEHTVLVVQRRYLPQAPSEILWGELPESIYARRRGSRFNLHLAQQQNAGYFLDMEPGRLWLEQHASNRRVLNLFAYTCAFSVVAIAAGAEKVVNVDMSSAALNLGRANHQLNGLAKSHSEFVAENILKSWSRVKKPGPYDLVIIDPPSYQKGSFIAAKDYAKVIRRLPELMPQGGLVLACLNAPELSEGFLKQQFDEQCPQAEFIERLQAHADFPDIDPEQQLKLLVYKIPPA</sequence>
<dbReference type="Gene3D" id="3.40.50.150">
    <property type="entry name" value="Vaccinia Virus protein VP39"/>
    <property type="match status" value="1"/>
</dbReference>
<dbReference type="PANTHER" id="PTHR43042:SF3">
    <property type="entry name" value="RIBOSOMAL RNA LARGE SUBUNIT METHYLTRANSFERASE YWBD-RELATED"/>
    <property type="match status" value="1"/>
</dbReference>
<reference evidence="7" key="1">
    <citation type="submission" date="2017-05" db="EMBL/GenBank/DDBJ databases">
        <authorList>
            <person name="Barney B.M."/>
        </authorList>
    </citation>
    <scope>NUCLEOTIDE SEQUENCE [LARGE SCALE GENOMIC DNA]</scope>
    <source>
        <strain evidence="7">PSBB022</strain>
    </source>
</reference>
<evidence type="ECO:0000256" key="4">
    <source>
        <dbReference type="ARBA" id="ARBA00022691"/>
    </source>
</evidence>
<dbReference type="GO" id="GO:0008168">
    <property type="term" value="F:methyltransferase activity"/>
    <property type="evidence" value="ECO:0007669"/>
    <property type="project" value="UniProtKB-KW"/>
</dbReference>